<name>A0ABN3AJM2_9MICO</name>
<feature type="compositionally biased region" description="Gly residues" evidence="1">
    <location>
        <begin position="31"/>
        <end position="61"/>
    </location>
</feature>
<keyword evidence="3" id="KW-1185">Reference proteome</keyword>
<feature type="region of interest" description="Disordered" evidence="1">
    <location>
        <begin position="29"/>
        <end position="66"/>
    </location>
</feature>
<evidence type="ECO:0000313" key="3">
    <source>
        <dbReference type="Proteomes" id="UP001501599"/>
    </source>
</evidence>
<sequence>MTWRLAPESMSYSAGGAVVSVGVGDGDGDGDGLGLGDGAGEALGLGEGDGDGEPLGLGLAEGTGSPAHAVRASTAAAVSAARREYMGMLQAYGRQKLQSLQ</sequence>
<proteinExistence type="predicted"/>
<protein>
    <submittedName>
        <fullName evidence="2">Uncharacterized protein</fullName>
    </submittedName>
</protein>
<reference evidence="2 3" key="1">
    <citation type="journal article" date="2019" name="Int. J. Syst. Evol. Microbiol.">
        <title>The Global Catalogue of Microorganisms (GCM) 10K type strain sequencing project: providing services to taxonomists for standard genome sequencing and annotation.</title>
        <authorList>
            <consortium name="The Broad Institute Genomics Platform"/>
            <consortium name="The Broad Institute Genome Sequencing Center for Infectious Disease"/>
            <person name="Wu L."/>
            <person name="Ma J."/>
        </authorList>
    </citation>
    <scope>NUCLEOTIDE SEQUENCE [LARGE SCALE GENOMIC DNA]</scope>
    <source>
        <strain evidence="2 3">JCM 16026</strain>
    </source>
</reference>
<dbReference type="Proteomes" id="UP001501599">
    <property type="component" value="Unassembled WGS sequence"/>
</dbReference>
<comment type="caution">
    <text evidence="2">The sequence shown here is derived from an EMBL/GenBank/DDBJ whole genome shotgun (WGS) entry which is preliminary data.</text>
</comment>
<gene>
    <name evidence="2" type="ORF">GCM10009846_03630</name>
</gene>
<evidence type="ECO:0000313" key="2">
    <source>
        <dbReference type="EMBL" id="GAA2171072.1"/>
    </source>
</evidence>
<organism evidence="2 3">
    <name type="scientific">Agrococcus versicolor</name>
    <dbReference type="NCBI Taxonomy" id="501482"/>
    <lineage>
        <taxon>Bacteria</taxon>
        <taxon>Bacillati</taxon>
        <taxon>Actinomycetota</taxon>
        <taxon>Actinomycetes</taxon>
        <taxon>Micrococcales</taxon>
        <taxon>Microbacteriaceae</taxon>
        <taxon>Agrococcus</taxon>
    </lineage>
</organism>
<accession>A0ABN3AJM2</accession>
<dbReference type="EMBL" id="BAAAQT010000001">
    <property type="protein sequence ID" value="GAA2171072.1"/>
    <property type="molecule type" value="Genomic_DNA"/>
</dbReference>
<evidence type="ECO:0000256" key="1">
    <source>
        <dbReference type="SAM" id="MobiDB-lite"/>
    </source>
</evidence>